<keyword evidence="3" id="KW-1185">Reference proteome</keyword>
<dbReference type="SUPFAM" id="SSF51338">
    <property type="entry name" value="Composite domain of metallo-dependent hydrolases"/>
    <property type="match status" value="1"/>
</dbReference>
<reference evidence="2 3" key="1">
    <citation type="journal article" date="2023" name="Microbiol. Spectr.">
        <title>Symbiosis of Carpenter Bees with Uncharacterized Lactic Acid Bacteria Showing NAD Auxotrophy.</title>
        <authorList>
            <person name="Kawasaki S."/>
            <person name="Ozawa K."/>
            <person name="Mori T."/>
            <person name="Yamamoto A."/>
            <person name="Ito M."/>
            <person name="Ohkuma M."/>
            <person name="Sakamoto M."/>
            <person name="Matsutani M."/>
        </authorList>
    </citation>
    <scope>NUCLEOTIDE SEQUENCE [LARGE SCALE GENOMIC DNA]</scope>
    <source>
        <strain evidence="2 3">Kim37-2</strain>
    </source>
</reference>
<dbReference type="CDD" id="cd01299">
    <property type="entry name" value="Met_dep_hydrolase_A"/>
    <property type="match status" value="1"/>
</dbReference>
<dbReference type="Pfam" id="PF01979">
    <property type="entry name" value="Amidohydro_1"/>
    <property type="match status" value="1"/>
</dbReference>
<evidence type="ECO:0000259" key="1">
    <source>
        <dbReference type="Pfam" id="PF01979"/>
    </source>
</evidence>
<dbReference type="Gene3D" id="1.20.58.520">
    <property type="entry name" value="Amidohydrolase"/>
    <property type="match status" value="1"/>
</dbReference>
<evidence type="ECO:0000313" key="3">
    <source>
        <dbReference type="Proteomes" id="UP001321766"/>
    </source>
</evidence>
<dbReference type="EMBL" id="AP026798">
    <property type="protein sequence ID" value="BDR53728.1"/>
    <property type="molecule type" value="Genomic_DNA"/>
</dbReference>
<dbReference type="Proteomes" id="UP001321766">
    <property type="component" value="Chromosome"/>
</dbReference>
<evidence type="ECO:0000313" key="2">
    <source>
        <dbReference type="EMBL" id="BDR53728.1"/>
    </source>
</evidence>
<dbReference type="InterPro" id="IPR032466">
    <property type="entry name" value="Metal_Hydrolase"/>
</dbReference>
<dbReference type="Gene3D" id="3.40.50.10910">
    <property type="entry name" value="Amidohydrolase"/>
    <property type="match status" value="1"/>
</dbReference>
<dbReference type="InterPro" id="IPR057744">
    <property type="entry name" value="OTAase-like"/>
</dbReference>
<dbReference type="Gene3D" id="3.30.110.90">
    <property type="entry name" value="Amidohydrolase"/>
    <property type="match status" value="1"/>
</dbReference>
<name>A0ABM8BA04_9BIFI</name>
<dbReference type="PANTHER" id="PTHR43135">
    <property type="entry name" value="ALPHA-D-RIBOSE 1-METHYLPHOSPHONATE 5-TRIPHOSPHATE DIPHOSPHATASE"/>
    <property type="match status" value="1"/>
</dbReference>
<dbReference type="Gene3D" id="2.30.40.10">
    <property type="entry name" value="Urease, subunit C, domain 1"/>
    <property type="match status" value="1"/>
</dbReference>
<sequence length="449" mass="47197">MGIMVVGRKEREPFALEHARVATGNEDGEVWQDTTVVVGSDGRIEQIAPSAQAYVPAGYHRIDASGKVVAPGLINAHTHLFADGKPLKAGGQTSPRQEQMALALIHGPVGQAYAAARARASVKTLLNSGVTTIRSLGDAGYEAVHLREKIDADEMVGPRILASGPMLSIPGGHGAPYIALTSTNPQEARVNARINLEHGANALKVAATGGVTDAKELGVAGTPQMDEASMEAVCEEAHEMGVIVAAHAQSAAGVLAALKAGVDTIEHGAPLSEEMIDLFLHNPKALRGYSGLNSTLSAGLPLVKISQEELGISDVVRANSELVADGMVQGAKDGREAGISEGMGTDTAMTFVTQYNTWRELDLMVRYAGFTPAQAFHAATQVNAKNLGLDDVTGSIALGKDADLLVLDGDPAVDVHFLADPKLVIARGWPVWRPKVKHFADIDRLLDTF</sequence>
<dbReference type="PANTHER" id="PTHR43135:SF3">
    <property type="entry name" value="ALPHA-D-RIBOSE 1-METHYLPHOSPHONATE 5-TRIPHOSPHATE DIPHOSPHATASE"/>
    <property type="match status" value="1"/>
</dbReference>
<proteinExistence type="predicted"/>
<gene>
    <name evidence="2" type="ORF">KIM372_16350</name>
</gene>
<dbReference type="InterPro" id="IPR051781">
    <property type="entry name" value="Metallo-dep_Hydrolase"/>
</dbReference>
<protein>
    <submittedName>
        <fullName evidence="2">Imidazolonepropionase</fullName>
    </submittedName>
</protein>
<accession>A0ABM8BA04</accession>
<dbReference type="SUPFAM" id="SSF51556">
    <property type="entry name" value="Metallo-dependent hydrolases"/>
    <property type="match status" value="1"/>
</dbReference>
<dbReference type="InterPro" id="IPR011059">
    <property type="entry name" value="Metal-dep_hydrolase_composite"/>
</dbReference>
<organism evidence="2 3">
    <name type="scientific">Bombiscardovia nodaiensis</name>
    <dbReference type="NCBI Taxonomy" id="2932181"/>
    <lineage>
        <taxon>Bacteria</taxon>
        <taxon>Bacillati</taxon>
        <taxon>Actinomycetota</taxon>
        <taxon>Actinomycetes</taxon>
        <taxon>Bifidobacteriales</taxon>
        <taxon>Bifidobacteriaceae</taxon>
        <taxon>Bombiscardovia</taxon>
    </lineage>
</organism>
<dbReference type="InterPro" id="IPR006680">
    <property type="entry name" value="Amidohydro-rel"/>
</dbReference>
<feature type="domain" description="Amidohydrolase-related" evidence="1">
    <location>
        <begin position="68"/>
        <end position="428"/>
    </location>
</feature>